<protein>
    <recommendedName>
        <fullName evidence="2">YlxR domain-containing protein</fullName>
    </recommendedName>
</protein>
<dbReference type="Proteomes" id="UP000030634">
    <property type="component" value="Chromosome"/>
</dbReference>
<dbReference type="EMBL" id="CP010028">
    <property type="protein sequence ID" value="AIZ45472.1"/>
    <property type="molecule type" value="Genomic_DNA"/>
</dbReference>
<dbReference type="InterPro" id="IPR035931">
    <property type="entry name" value="YlxR-like_sf"/>
</dbReference>
<feature type="domain" description="YlxR" evidence="2">
    <location>
        <begin position="15"/>
        <end position="76"/>
    </location>
</feature>
<evidence type="ECO:0000256" key="1">
    <source>
        <dbReference type="SAM" id="MobiDB-lite"/>
    </source>
</evidence>
<organism evidence="3 4">
    <name type="scientific">Deinococcus radiopugnans</name>
    <dbReference type="NCBI Taxonomy" id="57497"/>
    <lineage>
        <taxon>Bacteria</taxon>
        <taxon>Thermotogati</taxon>
        <taxon>Deinococcota</taxon>
        <taxon>Deinococci</taxon>
        <taxon>Deinococcales</taxon>
        <taxon>Deinococcaceae</taxon>
        <taxon>Deinococcus</taxon>
    </lineage>
</organism>
<dbReference type="Pfam" id="PF04296">
    <property type="entry name" value="YlxR"/>
    <property type="match status" value="1"/>
</dbReference>
<gene>
    <name evidence="3" type="ORF">QR90_10815</name>
</gene>
<dbReference type="SUPFAM" id="SSF64376">
    <property type="entry name" value="YlxR-like"/>
    <property type="match status" value="1"/>
</dbReference>
<dbReference type="AlphaFoldDB" id="A0A0A7KH06"/>
<dbReference type="RefSeq" id="WP_039684485.1">
    <property type="nucleotide sequence ID" value="NZ_CP010028.1"/>
</dbReference>
<feature type="region of interest" description="Disordered" evidence="1">
    <location>
        <begin position="83"/>
        <end position="106"/>
    </location>
</feature>
<proteinExistence type="predicted"/>
<evidence type="ECO:0000313" key="3">
    <source>
        <dbReference type="EMBL" id="AIZ45472.1"/>
    </source>
</evidence>
<dbReference type="PANTHER" id="PTHR34215:SF1">
    <property type="entry name" value="YLXR DOMAIN-CONTAINING PROTEIN"/>
    <property type="match status" value="1"/>
</dbReference>
<dbReference type="PANTHER" id="PTHR34215">
    <property type="entry name" value="BLL0784 PROTEIN"/>
    <property type="match status" value="1"/>
</dbReference>
<accession>A0A0A7KH06</accession>
<sequence>MTAASPTPSRHVPERTCVACRRKRPQQDFLRVTRVDGRWAVRAGNRVGRGAYVCADTPECWQEKRLRRGFRAQAAEIAEQLLHHRKEPKQNHSAPSARVSPEVSHV</sequence>
<dbReference type="Gene3D" id="3.30.1230.10">
    <property type="entry name" value="YlxR-like"/>
    <property type="match status" value="1"/>
</dbReference>
<dbReference type="InterPro" id="IPR007393">
    <property type="entry name" value="YlxR_dom"/>
</dbReference>
<reference evidence="4" key="1">
    <citation type="submission" date="2014-11" db="EMBL/GenBank/DDBJ databases">
        <title>Hymenobacter sp. DG25B genome submission.</title>
        <authorList>
            <person name="Jung H.-Y."/>
            <person name="Kim M.K."/>
            <person name="Srinivasan S."/>
            <person name="Lim S."/>
        </authorList>
    </citation>
    <scope>NUCLEOTIDE SEQUENCE [LARGE SCALE GENOMIC DNA]</scope>
    <source>
        <strain evidence="4">DY59</strain>
    </source>
</reference>
<dbReference type="HOGENOM" id="CLU_147970_3_0_0"/>
<dbReference type="InterPro" id="IPR037465">
    <property type="entry name" value="YlxR"/>
</dbReference>
<dbReference type="STRING" id="1182571.QR90_10815"/>
<evidence type="ECO:0000259" key="2">
    <source>
        <dbReference type="Pfam" id="PF04296"/>
    </source>
</evidence>
<dbReference type="KEGG" id="dsw:QR90_10815"/>
<evidence type="ECO:0000313" key="4">
    <source>
        <dbReference type="Proteomes" id="UP000030634"/>
    </source>
</evidence>
<name>A0A0A7KH06_9DEIO</name>